<feature type="region of interest" description="Disordered" evidence="1">
    <location>
        <begin position="223"/>
        <end position="255"/>
    </location>
</feature>
<feature type="compositionally biased region" description="Polar residues" evidence="1">
    <location>
        <begin position="274"/>
        <end position="285"/>
    </location>
</feature>
<protein>
    <recommendedName>
        <fullName evidence="2">Endonuclease/exonuclease/phosphatase domain-containing protein</fullName>
    </recommendedName>
</protein>
<dbReference type="InterPro" id="IPR005135">
    <property type="entry name" value="Endo/exonuclease/phosphatase"/>
</dbReference>
<dbReference type="GO" id="GO:0061343">
    <property type="term" value="P:cell adhesion involved in heart morphogenesis"/>
    <property type="evidence" value="ECO:0007669"/>
    <property type="project" value="TreeGrafter"/>
</dbReference>
<evidence type="ECO:0000259" key="2">
    <source>
        <dbReference type="Pfam" id="PF14529"/>
    </source>
</evidence>
<dbReference type="EMBL" id="JAWZYT010000065">
    <property type="protein sequence ID" value="KAK4328700.1"/>
    <property type="molecule type" value="Genomic_DNA"/>
</dbReference>
<feature type="region of interest" description="Disordered" evidence="1">
    <location>
        <begin position="268"/>
        <end position="312"/>
    </location>
</feature>
<sequence length="615" mass="69065">MVIVGVSCVPAAEAGRILFLGPISSKSHKNFYMGIVNALADHGNQCDCCKKWMHYHCTHLPIYMINKLRKTARKFDCVNCCDVDGDWEKEAVEGIEKQKLLLKADKTRTGNEIKQDNAPTPAENQDIPSANQQEFQLGSTPENIDLNCSLGPTSEQVQTPEDNNILTIANPSLPQTSGSNSTQGESSQTPSNNPREPAAQPTDTAGEQNREKLVCLYYKKGPEDPNLHQYIRRNKQSDRAKDTSAKYSTWDGSKPGESFFRLNDRDEVNHGRTDQNSSITRNALVQHSEREQAELGTGRSTPTRPKQPAVPMDGCTNLPLEDIIMGNIQGLYPKANQTKVPFLNELAVLEDPIFIALTETHLHSEVNNAEIHIENYSPFRVERDRRKCGGVILYIRDDVSLEAKQMLSISNGQVEIIAVHLTSKNLVVINCYRPPQASKQNFNSAMSGVAKMIEEFPMPTPEIIMCGDFDFPEIKWPEGTLSAGGTLDHQAQAKALLEVADKSLLTQQIITPTRRDNILDLYFTNNQESINTYRTEKNILSDHDLIVINTAYKKNKSERAERNTTGSSPFTELNFFSEKIEWEKLQQSFSEVDWEQTILNEDPNTMLHTLLDKLL</sequence>
<comment type="caution">
    <text evidence="3">The sequence shown here is derived from an EMBL/GenBank/DDBJ whole genome shotgun (WGS) entry which is preliminary data.</text>
</comment>
<dbReference type="Gene3D" id="3.60.10.10">
    <property type="entry name" value="Endonuclease/exonuclease/phosphatase"/>
    <property type="match status" value="1"/>
</dbReference>
<dbReference type="GO" id="GO:0003824">
    <property type="term" value="F:catalytic activity"/>
    <property type="evidence" value="ECO:0007669"/>
    <property type="project" value="InterPro"/>
</dbReference>
<feature type="compositionally biased region" description="Basic and acidic residues" evidence="1">
    <location>
        <begin position="235"/>
        <end position="244"/>
    </location>
</feature>
<dbReference type="CDD" id="cd15517">
    <property type="entry name" value="PHD_TCF19_like"/>
    <property type="match status" value="1"/>
</dbReference>
<feature type="compositionally biased region" description="Polar residues" evidence="1">
    <location>
        <begin position="166"/>
        <end position="194"/>
    </location>
</feature>
<dbReference type="Pfam" id="PF14529">
    <property type="entry name" value="Exo_endo_phos_2"/>
    <property type="match status" value="1"/>
</dbReference>
<dbReference type="AlphaFoldDB" id="A0AAE1US63"/>
<dbReference type="GO" id="GO:0031012">
    <property type="term" value="C:extracellular matrix"/>
    <property type="evidence" value="ECO:0007669"/>
    <property type="project" value="TreeGrafter"/>
</dbReference>
<dbReference type="InterPro" id="IPR036691">
    <property type="entry name" value="Endo/exonu/phosph_ase_sf"/>
</dbReference>
<dbReference type="GO" id="GO:0007508">
    <property type="term" value="P:larval heart development"/>
    <property type="evidence" value="ECO:0007669"/>
    <property type="project" value="TreeGrafter"/>
</dbReference>
<feature type="domain" description="Endonuclease/exonuclease/phosphatase" evidence="2">
    <location>
        <begin position="427"/>
        <end position="546"/>
    </location>
</feature>
<evidence type="ECO:0000256" key="1">
    <source>
        <dbReference type="SAM" id="MobiDB-lite"/>
    </source>
</evidence>
<gene>
    <name evidence="3" type="ORF">Pmani_000896</name>
</gene>
<keyword evidence="4" id="KW-1185">Reference proteome</keyword>
<dbReference type="Proteomes" id="UP001292094">
    <property type="component" value="Unassembled WGS sequence"/>
</dbReference>
<dbReference type="PANTHER" id="PTHR33395">
    <property type="entry name" value="TRANSCRIPTASE, PUTATIVE-RELATED-RELATED"/>
    <property type="match status" value="1"/>
</dbReference>
<accession>A0AAE1US63</accession>
<organism evidence="3 4">
    <name type="scientific">Petrolisthes manimaculis</name>
    <dbReference type="NCBI Taxonomy" id="1843537"/>
    <lineage>
        <taxon>Eukaryota</taxon>
        <taxon>Metazoa</taxon>
        <taxon>Ecdysozoa</taxon>
        <taxon>Arthropoda</taxon>
        <taxon>Crustacea</taxon>
        <taxon>Multicrustacea</taxon>
        <taxon>Malacostraca</taxon>
        <taxon>Eumalacostraca</taxon>
        <taxon>Eucarida</taxon>
        <taxon>Decapoda</taxon>
        <taxon>Pleocyemata</taxon>
        <taxon>Anomura</taxon>
        <taxon>Galatheoidea</taxon>
        <taxon>Porcellanidae</taxon>
        <taxon>Petrolisthes</taxon>
    </lineage>
</organism>
<name>A0AAE1US63_9EUCA</name>
<proteinExistence type="predicted"/>
<evidence type="ECO:0000313" key="3">
    <source>
        <dbReference type="EMBL" id="KAK4328700.1"/>
    </source>
</evidence>
<dbReference type="SUPFAM" id="SSF56219">
    <property type="entry name" value="DNase I-like"/>
    <property type="match status" value="1"/>
</dbReference>
<feature type="region of interest" description="Disordered" evidence="1">
    <location>
        <begin position="166"/>
        <end position="210"/>
    </location>
</feature>
<reference evidence="3" key="1">
    <citation type="submission" date="2023-11" db="EMBL/GenBank/DDBJ databases">
        <title>Genome assemblies of two species of porcelain crab, Petrolisthes cinctipes and Petrolisthes manimaculis (Anomura: Porcellanidae).</title>
        <authorList>
            <person name="Angst P."/>
        </authorList>
    </citation>
    <scope>NUCLEOTIDE SEQUENCE</scope>
    <source>
        <strain evidence="3">PB745_02</strain>
        <tissue evidence="3">Gill</tissue>
    </source>
</reference>
<dbReference type="PANTHER" id="PTHR33395:SF22">
    <property type="entry name" value="REVERSE TRANSCRIPTASE DOMAIN-CONTAINING PROTEIN"/>
    <property type="match status" value="1"/>
</dbReference>
<evidence type="ECO:0000313" key="4">
    <source>
        <dbReference type="Proteomes" id="UP001292094"/>
    </source>
</evidence>